<proteinExistence type="predicted"/>
<reference evidence="1" key="1">
    <citation type="submission" date="2021-06" db="EMBL/GenBank/DDBJ databases">
        <authorList>
            <person name="Kallberg Y."/>
            <person name="Tangrot J."/>
            <person name="Rosling A."/>
        </authorList>
    </citation>
    <scope>NUCLEOTIDE SEQUENCE</scope>
    <source>
        <strain evidence="1">CL356</strain>
    </source>
</reference>
<dbReference type="Proteomes" id="UP000789525">
    <property type="component" value="Unassembled WGS sequence"/>
</dbReference>
<protein>
    <submittedName>
        <fullName evidence="1">6240_t:CDS:1</fullName>
    </submittedName>
</protein>
<gene>
    <name evidence="1" type="ORF">ACOLOM_LOCUS1489</name>
</gene>
<organism evidence="1 2">
    <name type="scientific">Acaulospora colombiana</name>
    <dbReference type="NCBI Taxonomy" id="27376"/>
    <lineage>
        <taxon>Eukaryota</taxon>
        <taxon>Fungi</taxon>
        <taxon>Fungi incertae sedis</taxon>
        <taxon>Mucoromycota</taxon>
        <taxon>Glomeromycotina</taxon>
        <taxon>Glomeromycetes</taxon>
        <taxon>Diversisporales</taxon>
        <taxon>Acaulosporaceae</taxon>
        <taxon>Acaulospora</taxon>
    </lineage>
</organism>
<evidence type="ECO:0000313" key="2">
    <source>
        <dbReference type="Proteomes" id="UP000789525"/>
    </source>
</evidence>
<comment type="caution">
    <text evidence="1">The sequence shown here is derived from an EMBL/GenBank/DDBJ whole genome shotgun (WGS) entry which is preliminary data.</text>
</comment>
<keyword evidence="2" id="KW-1185">Reference proteome</keyword>
<dbReference type="EMBL" id="CAJVPT010001772">
    <property type="protein sequence ID" value="CAG8468599.1"/>
    <property type="molecule type" value="Genomic_DNA"/>
</dbReference>
<evidence type="ECO:0000313" key="1">
    <source>
        <dbReference type="EMBL" id="CAG8468599.1"/>
    </source>
</evidence>
<sequence length="434" mass="49581">MPPMHNKKLKTYQRKRRHGIPSGPSQRHSSTKPSQLLSRRLKSSGVSETSSNTGQESDSDVIVKRRSVLRRDGKFNISLAVADVIDYGLKEGARPELIFLIVIFVNLFSGKKSVSTGHHFSSSLNHFYDCLMEGGLTRGERVNYLDDRRLARDFKLGIVTLLCRPEDRSKKKLSIDKITCAIPNLIKKVKVYRPKYLCFIGRPRKVKWGLQSTKLTWNEERHPNYTRIFVTMPTSERAEEYSKEDRVNSFRELNRLLFEEEVPQVGEAGGDTSHEDEESDIDLLSEHSNTLNVYDHSLFDRVSFSRSSNNPAGCDVQKKLARRDQCDRIEKEIVGMIEELQCDMEVNFHEDQDQCTPSFRYNGHPHLPGGNFMKVPSQNDSGITDACDEYSAVTPSSRVYSWICQVHGEMNGVEDRGNNGPDFTPPKSFKAIRW</sequence>
<accession>A0ACA9KEV9</accession>
<name>A0ACA9KEV9_9GLOM</name>